<dbReference type="FunFam" id="2.10.310.10:FF:000001">
    <property type="entry name" value="Serpin family A member 1"/>
    <property type="match status" value="1"/>
</dbReference>
<evidence type="ECO:0000256" key="3">
    <source>
        <dbReference type="ARBA" id="ARBA00023180"/>
    </source>
</evidence>
<dbReference type="FunFam" id="2.30.39.10:FF:000003">
    <property type="entry name" value="alpha-1-antitrypsin isoform X1"/>
    <property type="match status" value="1"/>
</dbReference>
<dbReference type="SUPFAM" id="SSF56574">
    <property type="entry name" value="Serpins"/>
    <property type="match status" value="2"/>
</dbReference>
<dbReference type="EMBL" id="JAPTMU010000017">
    <property type="protein sequence ID" value="KAJ4929082.1"/>
    <property type="molecule type" value="Genomic_DNA"/>
</dbReference>
<dbReference type="SMART" id="SM00093">
    <property type="entry name" value="SERPIN"/>
    <property type="match status" value="2"/>
</dbReference>
<feature type="domain" description="Serpin" evidence="6">
    <location>
        <begin position="452"/>
        <end position="807"/>
    </location>
</feature>
<keyword evidence="3" id="KW-0325">Glycoprotein</keyword>
<reference evidence="7" key="1">
    <citation type="submission" date="2022-11" db="EMBL/GenBank/DDBJ databases">
        <title>Chromosome-level genome of Pogonophryne albipinna.</title>
        <authorList>
            <person name="Jo E."/>
        </authorList>
    </citation>
    <scope>NUCLEOTIDE SEQUENCE</scope>
    <source>
        <strain evidence="7">SGF0006</strain>
        <tissue evidence="7">Muscle</tissue>
    </source>
</reference>
<dbReference type="Gene3D" id="2.30.39.10">
    <property type="entry name" value="Alpha-1-antitrypsin, domain 1"/>
    <property type="match status" value="2"/>
</dbReference>
<feature type="region of interest" description="Disordered" evidence="5">
    <location>
        <begin position="128"/>
        <end position="166"/>
    </location>
</feature>
<evidence type="ECO:0000256" key="2">
    <source>
        <dbReference type="ARBA" id="ARBA00022729"/>
    </source>
</evidence>
<dbReference type="PRINTS" id="PR00780">
    <property type="entry name" value="LEUSERPINII"/>
</dbReference>
<dbReference type="InterPro" id="IPR000215">
    <property type="entry name" value="Serpin_fam"/>
</dbReference>
<dbReference type="InterPro" id="IPR042178">
    <property type="entry name" value="Serpin_sf_1"/>
</dbReference>
<dbReference type="AlphaFoldDB" id="A0AAD6FCW1"/>
<evidence type="ECO:0000256" key="1">
    <source>
        <dbReference type="ARBA" id="ARBA00009500"/>
    </source>
</evidence>
<keyword evidence="2" id="KW-0732">Signal</keyword>
<dbReference type="GO" id="GO:0004867">
    <property type="term" value="F:serine-type endopeptidase inhibitor activity"/>
    <property type="evidence" value="ECO:0007669"/>
    <property type="project" value="InterPro"/>
</dbReference>
<dbReference type="PANTHER" id="PTHR11461:SF363">
    <property type="entry name" value="SERINE (OR CYSTEINE) PROTEINASE INHIBITOR, CLADE A (ALPHA-1 ANTIPROTEINASE, ANTITRYPSIN), MEMBER 1, LIKE PRECURSOR-RELATED"/>
    <property type="match status" value="1"/>
</dbReference>
<evidence type="ECO:0000256" key="5">
    <source>
        <dbReference type="SAM" id="MobiDB-lite"/>
    </source>
</evidence>
<feature type="domain" description="Serpin" evidence="6">
    <location>
        <begin position="47"/>
        <end position="438"/>
    </location>
</feature>
<evidence type="ECO:0000313" key="8">
    <source>
        <dbReference type="Proteomes" id="UP001219934"/>
    </source>
</evidence>
<protein>
    <recommendedName>
        <fullName evidence="6">Serpin domain-containing protein</fullName>
    </recommendedName>
</protein>
<proteinExistence type="inferred from homology"/>
<comment type="similarity">
    <text evidence="1 4">Belongs to the serpin family.</text>
</comment>
<dbReference type="Proteomes" id="UP001219934">
    <property type="component" value="Unassembled WGS sequence"/>
</dbReference>
<evidence type="ECO:0000259" key="6">
    <source>
        <dbReference type="SMART" id="SM00093"/>
    </source>
</evidence>
<dbReference type="FunFam" id="3.30.497.10:FF:000001">
    <property type="entry name" value="Serine protease inhibitor"/>
    <property type="match status" value="1"/>
</dbReference>
<dbReference type="InterPro" id="IPR042185">
    <property type="entry name" value="Serpin_sf_2"/>
</dbReference>
<dbReference type="GO" id="GO:0005615">
    <property type="term" value="C:extracellular space"/>
    <property type="evidence" value="ECO:0007669"/>
    <property type="project" value="InterPro"/>
</dbReference>
<dbReference type="InterPro" id="IPR023796">
    <property type="entry name" value="Serpin_dom"/>
</dbReference>
<gene>
    <name evidence="7" type="ORF">JOQ06_004702</name>
</gene>
<dbReference type="Gene3D" id="2.10.310.10">
    <property type="entry name" value="Serpins superfamily"/>
    <property type="match status" value="2"/>
</dbReference>
<dbReference type="InterPro" id="IPR036186">
    <property type="entry name" value="Serpin_sf"/>
</dbReference>
<sequence length="810" mass="89517">MMALLTGVQVDGSVLPESEKVFGRPLQMEQEVNEQLNTSALNTALAFEPYRDLATRANSTPGVQIQHNILFSPLGLASALALLSQVTGSESRSQSLEALGLAANSTEQSLEATISALTDLQHSLTLQEGGGDNGVQRAESAGETEVGIGGTQEGDIGGADAGDRADVDNVSEARNGTEDGVHPGVQLRLWNSLHIDGKPLLDYDSFWSRPQQTGPSAFNISLDTLMKDLEASDKLELSNYVYFKGRLPFERLHTVPRSFQLNATSSVEVSMMFRDDSSEVMMLYDTNCSATVVRLEYSERLASLLLLPKAELQPLEDCLSDSRMSFWLSNLKPGRAEILFPKFHLRKSYNLDSLLRNSGVSSIFSDSADFARISRKTLKLVKAPHEVMLEVEETESDDGGRPDILLDFSVPPRITFNRPFMLIIYDDLTGLILHDAEPSCHKLSAPNADFAFALYKSLNANAAAGKNIFFSPLGISTALSMLSTGAAGETHSQLFSSLGYSAHTQEQVNEAYEHLFHMMGHNQTDQKMDVGNGVAVRTGFNPLEKFLKDIKHYYSGEIFNVDFTKPAEAAAEINRFIATKTNNKIRDMVKDLDTEMAMVLINYVYFKGQWVKPFDGNHTQKADFNVDENTKVQVDMMMRTGRFDFYHDADNHTTVIMLPYKGNTSMMIVLPDEGKMTEVEGYINKDHIKHWHDSLFRSSVDLYMPKFSISTEASLDSTLKAMGITNAFGQTADFSGISTEVKLKVSKVSHQAVLSVDETGTEAAAATTIEIMPMSRPKVLRLDRPFLAFILEHSTKSILFMGKINDPTAM</sequence>
<dbReference type="Pfam" id="PF00079">
    <property type="entry name" value="Serpin"/>
    <property type="match status" value="2"/>
</dbReference>
<evidence type="ECO:0000313" key="7">
    <source>
        <dbReference type="EMBL" id="KAJ4929082.1"/>
    </source>
</evidence>
<dbReference type="Gene3D" id="3.30.497.10">
    <property type="entry name" value="Antithrombin, subunit I, domain 2"/>
    <property type="match status" value="3"/>
</dbReference>
<feature type="compositionally biased region" description="Gly residues" evidence="5">
    <location>
        <begin position="147"/>
        <end position="160"/>
    </location>
</feature>
<evidence type="ECO:0000256" key="4">
    <source>
        <dbReference type="RuleBase" id="RU000411"/>
    </source>
</evidence>
<comment type="caution">
    <text evidence="7">The sequence shown here is derived from an EMBL/GenBank/DDBJ whole genome shotgun (WGS) entry which is preliminary data.</text>
</comment>
<dbReference type="PROSITE" id="PS00284">
    <property type="entry name" value="SERPIN"/>
    <property type="match status" value="1"/>
</dbReference>
<name>A0AAD6FCW1_9TELE</name>
<accession>A0AAD6FCW1</accession>
<organism evidence="7 8">
    <name type="scientific">Pogonophryne albipinna</name>
    <dbReference type="NCBI Taxonomy" id="1090488"/>
    <lineage>
        <taxon>Eukaryota</taxon>
        <taxon>Metazoa</taxon>
        <taxon>Chordata</taxon>
        <taxon>Craniata</taxon>
        <taxon>Vertebrata</taxon>
        <taxon>Euteleostomi</taxon>
        <taxon>Actinopterygii</taxon>
        <taxon>Neopterygii</taxon>
        <taxon>Teleostei</taxon>
        <taxon>Neoteleostei</taxon>
        <taxon>Acanthomorphata</taxon>
        <taxon>Eupercaria</taxon>
        <taxon>Perciformes</taxon>
        <taxon>Notothenioidei</taxon>
        <taxon>Pogonophryne</taxon>
    </lineage>
</organism>
<keyword evidence="8" id="KW-1185">Reference proteome</keyword>
<dbReference type="PANTHER" id="PTHR11461">
    <property type="entry name" value="SERINE PROTEASE INHIBITOR, SERPIN"/>
    <property type="match status" value="1"/>
</dbReference>
<dbReference type="InterPro" id="IPR023795">
    <property type="entry name" value="Serpin_CS"/>
</dbReference>